<dbReference type="Proteomes" id="UP000694872">
    <property type="component" value="Unplaced"/>
</dbReference>
<comment type="similarity">
    <text evidence="10">Belongs to the insect chemoreceptor superfamily. Heteromeric odorant receptor channel (TC 1.A.69) family.</text>
</comment>
<evidence type="ECO:0000256" key="1">
    <source>
        <dbReference type="ARBA" id="ARBA00004651"/>
    </source>
</evidence>
<dbReference type="PANTHER" id="PTHR21137:SF35">
    <property type="entry name" value="ODORANT RECEPTOR 19A-RELATED"/>
    <property type="match status" value="1"/>
</dbReference>
<evidence type="ECO:0000256" key="2">
    <source>
        <dbReference type="ARBA" id="ARBA00022475"/>
    </source>
</evidence>
<dbReference type="KEGG" id="pxu:106124955"/>
<keyword evidence="9 10" id="KW-0807">Transducer</keyword>
<feature type="transmembrane region" description="Helical" evidence="10">
    <location>
        <begin position="179"/>
        <end position="203"/>
    </location>
</feature>
<sequence length="387" mass="43976">MDPITGGVHWLANVAAAIFFVATSLQVVELILAKDDPKHLFECFSVLSFCSMGIIKLISLRCDGKQWQNLLKEAAQLEIDELKEERNPSTVEYESDDENDFAISKYTSRYNKSFNFTFTLLSRIYSFTAVIYIVSPFIQYTLWQMKGQNSVEYPHILPVWAPFADMNMFWYILSIGLETVAAIYCVCVHIAFDLTIVGLMIFIHGQFSLLHAKSEQIAGSGKACTLRRARDERAHMRIKNCHRFHIVLVNLLKQLNQLTKNILGFYFWLATVTLCSVAVQLKSDLSTTQLISLLQYMGATLTQLFLYCNYGDEVLNMSSAGTGRGPAGSAWWCLSPRVRKELLLLMMGMSRCYQLHAGPFCSLNLPSFIQIVRTAYSYYAVLRQKST</sequence>
<keyword evidence="2" id="KW-1003">Cell membrane</keyword>
<feature type="transmembrane region" description="Helical" evidence="10">
    <location>
        <begin position="293"/>
        <end position="310"/>
    </location>
</feature>
<keyword evidence="8 10" id="KW-0675">Receptor</keyword>
<reference evidence="11" key="1">
    <citation type="submission" date="2025-08" db="UniProtKB">
        <authorList>
            <consortium name="RefSeq"/>
        </authorList>
    </citation>
    <scope>IDENTIFICATION</scope>
</reference>
<keyword evidence="6 10" id="KW-1133">Transmembrane helix</keyword>
<evidence type="ECO:0000256" key="7">
    <source>
        <dbReference type="ARBA" id="ARBA00023136"/>
    </source>
</evidence>
<evidence type="ECO:0000256" key="9">
    <source>
        <dbReference type="ARBA" id="ARBA00023224"/>
    </source>
</evidence>
<evidence type="ECO:0000256" key="4">
    <source>
        <dbReference type="ARBA" id="ARBA00022692"/>
    </source>
</evidence>
<evidence type="ECO:0000313" key="11">
    <source>
        <dbReference type="RefSeq" id="XP_013177456.1"/>
    </source>
</evidence>
<comment type="caution">
    <text evidence="10">Lacks conserved residue(s) required for the propagation of feature annotation.</text>
</comment>
<feature type="transmembrane region" description="Helical" evidence="10">
    <location>
        <begin position="262"/>
        <end position="281"/>
    </location>
</feature>
<name>A0AAJ6ZQQ8_PAPXU</name>
<proteinExistence type="inferred from homology"/>
<protein>
    <recommendedName>
        <fullName evidence="10">Odorant receptor</fullName>
    </recommendedName>
</protein>
<keyword evidence="5 10" id="KW-0552">Olfaction</keyword>
<keyword evidence="3 10" id="KW-0716">Sensory transduction</keyword>
<evidence type="ECO:0000256" key="6">
    <source>
        <dbReference type="ARBA" id="ARBA00022989"/>
    </source>
</evidence>
<dbReference type="GO" id="GO:0004984">
    <property type="term" value="F:olfactory receptor activity"/>
    <property type="evidence" value="ECO:0007669"/>
    <property type="project" value="InterPro"/>
</dbReference>
<dbReference type="GeneID" id="106124955"/>
<keyword evidence="7 10" id="KW-0472">Membrane</keyword>
<dbReference type="GO" id="GO:0005549">
    <property type="term" value="F:odorant binding"/>
    <property type="evidence" value="ECO:0007669"/>
    <property type="project" value="InterPro"/>
</dbReference>
<dbReference type="Pfam" id="PF02949">
    <property type="entry name" value="7tm_6"/>
    <property type="match status" value="1"/>
</dbReference>
<feature type="transmembrane region" description="Helical" evidence="10">
    <location>
        <begin position="12"/>
        <end position="33"/>
    </location>
</feature>
<feature type="transmembrane region" description="Helical" evidence="10">
    <location>
        <begin position="124"/>
        <end position="143"/>
    </location>
</feature>
<dbReference type="GO" id="GO:0005886">
    <property type="term" value="C:plasma membrane"/>
    <property type="evidence" value="ECO:0007669"/>
    <property type="project" value="UniProtKB-SubCell"/>
</dbReference>
<evidence type="ECO:0000256" key="8">
    <source>
        <dbReference type="ARBA" id="ARBA00023170"/>
    </source>
</evidence>
<evidence type="ECO:0000256" key="3">
    <source>
        <dbReference type="ARBA" id="ARBA00022606"/>
    </source>
</evidence>
<dbReference type="InterPro" id="IPR004117">
    <property type="entry name" value="7tm6_olfct_rcpt"/>
</dbReference>
<dbReference type="PANTHER" id="PTHR21137">
    <property type="entry name" value="ODORANT RECEPTOR"/>
    <property type="match status" value="1"/>
</dbReference>
<organism evidence="11">
    <name type="scientific">Papilio xuthus</name>
    <name type="common">Asian swallowtail butterfly</name>
    <dbReference type="NCBI Taxonomy" id="66420"/>
    <lineage>
        <taxon>Eukaryota</taxon>
        <taxon>Metazoa</taxon>
        <taxon>Ecdysozoa</taxon>
        <taxon>Arthropoda</taxon>
        <taxon>Hexapoda</taxon>
        <taxon>Insecta</taxon>
        <taxon>Pterygota</taxon>
        <taxon>Neoptera</taxon>
        <taxon>Endopterygota</taxon>
        <taxon>Lepidoptera</taxon>
        <taxon>Glossata</taxon>
        <taxon>Ditrysia</taxon>
        <taxon>Papilionoidea</taxon>
        <taxon>Papilionidae</taxon>
        <taxon>Papilioninae</taxon>
        <taxon>Papilio</taxon>
    </lineage>
</organism>
<accession>A0AAJ6ZQQ8</accession>
<dbReference type="GO" id="GO:0007165">
    <property type="term" value="P:signal transduction"/>
    <property type="evidence" value="ECO:0007669"/>
    <property type="project" value="UniProtKB-KW"/>
</dbReference>
<dbReference type="AlphaFoldDB" id="A0AAJ6ZQQ8"/>
<gene>
    <name evidence="11" type="primary">LOC106124955</name>
</gene>
<keyword evidence="4 10" id="KW-0812">Transmembrane</keyword>
<evidence type="ECO:0000256" key="10">
    <source>
        <dbReference type="RuleBase" id="RU351113"/>
    </source>
</evidence>
<evidence type="ECO:0000256" key="5">
    <source>
        <dbReference type="ARBA" id="ARBA00022725"/>
    </source>
</evidence>
<comment type="subcellular location">
    <subcellularLocation>
        <location evidence="1 10">Cell membrane</location>
        <topology evidence="1 10">Multi-pass membrane protein</topology>
    </subcellularLocation>
</comment>
<dbReference type="RefSeq" id="XP_013177456.1">
    <property type="nucleotide sequence ID" value="XM_013322002.1"/>
</dbReference>